<evidence type="ECO:0000313" key="5">
    <source>
        <dbReference type="EMBL" id="ORY43622.1"/>
    </source>
</evidence>
<sequence>MDRNWARAATTATFLCIWNTPELETVRAPIATYPGHQSNIFCIAFASNSNHIYSCANDSLLLRHDANRGILGGGAIDGSSGAARRRQRNRRSYQPLDEILAHNEMAVLKLSIHPEEDQVVLTSGQDGTIALWDFRAKKHEQGRLTSMNSQNCVTFNPTMPNLFLTCDEAGGIFLRDLRKSFTTTTTNPSPLLQHYNTTLSTGPHTSNPLDTTSVAFSPCGTMFGATFQKWYPALYSLRDPFPLAFFKSIVDGVRFHGPTASTARVRSRRVLLGGGGVNGVEYLRERRYGGSIGGEGYVFGCGSDDRYAYVWEVPGREWVKEKREEVNPYLSLLGMWKGVLFADRVPLIVTAGVEKVVRIHSNYAFGDYDEEKDNKKATVPRPHGLRPGPPDPGNSTEEDLHILMDFDRLVIRECSRNTVWDAPDGFDFDSSDGDDDDDEDDMWDDDDDDVDDFGGLDVDDGWETEIVGKQLVTMNMDMIFWRSWGSDVGDDNDDEEEEDWKGSTRISA</sequence>
<dbReference type="GO" id="GO:0080008">
    <property type="term" value="C:Cul4-RING E3 ubiquitin ligase complex"/>
    <property type="evidence" value="ECO:0007669"/>
    <property type="project" value="TreeGrafter"/>
</dbReference>
<dbReference type="Gene3D" id="2.130.10.10">
    <property type="entry name" value="YVTN repeat-like/Quinoprotein amine dehydrogenase"/>
    <property type="match status" value="2"/>
</dbReference>
<evidence type="ECO:0000256" key="4">
    <source>
        <dbReference type="SAM" id="MobiDB-lite"/>
    </source>
</evidence>
<evidence type="ECO:0000313" key="6">
    <source>
        <dbReference type="Proteomes" id="UP000193642"/>
    </source>
</evidence>
<feature type="region of interest" description="Disordered" evidence="4">
    <location>
        <begin position="485"/>
        <end position="508"/>
    </location>
</feature>
<dbReference type="SUPFAM" id="SSF50978">
    <property type="entry name" value="WD40 repeat-like"/>
    <property type="match status" value="1"/>
</dbReference>
<keyword evidence="1 3" id="KW-0853">WD repeat</keyword>
<dbReference type="InterPro" id="IPR015943">
    <property type="entry name" value="WD40/YVTN_repeat-like_dom_sf"/>
</dbReference>
<evidence type="ECO:0000256" key="3">
    <source>
        <dbReference type="PROSITE-ProRule" id="PRU00221"/>
    </source>
</evidence>
<dbReference type="InterPro" id="IPR019775">
    <property type="entry name" value="WD40_repeat_CS"/>
</dbReference>
<keyword evidence="2" id="KW-0677">Repeat</keyword>
<dbReference type="SMART" id="SM00320">
    <property type="entry name" value="WD40"/>
    <property type="match status" value="4"/>
</dbReference>
<dbReference type="PROSITE" id="PS50082">
    <property type="entry name" value="WD_REPEATS_2"/>
    <property type="match status" value="1"/>
</dbReference>
<dbReference type="GO" id="GO:0045717">
    <property type="term" value="P:negative regulation of fatty acid biosynthetic process"/>
    <property type="evidence" value="ECO:0007669"/>
    <property type="project" value="TreeGrafter"/>
</dbReference>
<accession>A0A1Y2C9A6</accession>
<feature type="repeat" description="WD" evidence="3">
    <location>
        <begin position="100"/>
        <end position="142"/>
    </location>
</feature>
<dbReference type="PROSITE" id="PS00678">
    <property type="entry name" value="WD_REPEATS_1"/>
    <property type="match status" value="1"/>
</dbReference>
<proteinExistence type="predicted"/>
<gene>
    <name evidence="5" type="ORF">BCR33DRAFT_785470</name>
</gene>
<dbReference type="InterPro" id="IPR001680">
    <property type="entry name" value="WD40_rpt"/>
</dbReference>
<feature type="region of interest" description="Disordered" evidence="4">
    <location>
        <begin position="373"/>
        <end position="398"/>
    </location>
</feature>
<dbReference type="PANTHER" id="PTHR15574">
    <property type="entry name" value="WD REPEAT DOMAIN-CONTAINING FAMILY"/>
    <property type="match status" value="1"/>
</dbReference>
<dbReference type="Pfam" id="PF00400">
    <property type="entry name" value="WD40"/>
    <property type="match status" value="2"/>
</dbReference>
<feature type="region of interest" description="Disordered" evidence="4">
    <location>
        <begin position="422"/>
        <end position="456"/>
    </location>
</feature>
<dbReference type="AlphaFoldDB" id="A0A1Y2C9A6"/>
<dbReference type="GO" id="GO:0005737">
    <property type="term" value="C:cytoplasm"/>
    <property type="evidence" value="ECO:0007669"/>
    <property type="project" value="TreeGrafter"/>
</dbReference>
<dbReference type="InterPro" id="IPR045151">
    <property type="entry name" value="DCAF8"/>
</dbReference>
<dbReference type="PANTHER" id="PTHR15574:SF43">
    <property type="entry name" value="DDB1- AND CUL4-ASSOCIATED FACTOR 5"/>
    <property type="match status" value="1"/>
</dbReference>
<dbReference type="OrthoDB" id="4869960at2759"/>
<comment type="caution">
    <text evidence="5">The sequence shown here is derived from an EMBL/GenBank/DDBJ whole genome shotgun (WGS) entry which is preliminary data.</text>
</comment>
<feature type="compositionally biased region" description="Acidic residues" evidence="4">
    <location>
        <begin position="488"/>
        <end position="499"/>
    </location>
</feature>
<dbReference type="STRING" id="329046.A0A1Y2C9A6"/>
<keyword evidence="6" id="KW-1185">Reference proteome</keyword>
<dbReference type="Proteomes" id="UP000193642">
    <property type="component" value="Unassembled WGS sequence"/>
</dbReference>
<organism evidence="5 6">
    <name type="scientific">Rhizoclosmatium globosum</name>
    <dbReference type="NCBI Taxonomy" id="329046"/>
    <lineage>
        <taxon>Eukaryota</taxon>
        <taxon>Fungi</taxon>
        <taxon>Fungi incertae sedis</taxon>
        <taxon>Chytridiomycota</taxon>
        <taxon>Chytridiomycota incertae sedis</taxon>
        <taxon>Chytridiomycetes</taxon>
        <taxon>Chytridiales</taxon>
        <taxon>Chytriomycetaceae</taxon>
        <taxon>Rhizoclosmatium</taxon>
    </lineage>
</organism>
<reference evidence="5 6" key="1">
    <citation type="submission" date="2016-07" db="EMBL/GenBank/DDBJ databases">
        <title>Pervasive Adenine N6-methylation of Active Genes in Fungi.</title>
        <authorList>
            <consortium name="DOE Joint Genome Institute"/>
            <person name="Mondo S.J."/>
            <person name="Dannebaum R.O."/>
            <person name="Kuo R.C."/>
            <person name="Labutti K."/>
            <person name="Haridas S."/>
            <person name="Kuo A."/>
            <person name="Salamov A."/>
            <person name="Ahrendt S.R."/>
            <person name="Lipzen A."/>
            <person name="Sullivan W."/>
            <person name="Andreopoulos W.B."/>
            <person name="Clum A."/>
            <person name="Lindquist E."/>
            <person name="Daum C."/>
            <person name="Ramamoorthy G.K."/>
            <person name="Gryganskyi A."/>
            <person name="Culley D."/>
            <person name="Magnuson J.K."/>
            <person name="James T.Y."/>
            <person name="O'Malley M.A."/>
            <person name="Stajich J.E."/>
            <person name="Spatafora J.W."/>
            <person name="Visel A."/>
            <person name="Grigoriev I.V."/>
        </authorList>
    </citation>
    <scope>NUCLEOTIDE SEQUENCE [LARGE SCALE GENOMIC DNA]</scope>
    <source>
        <strain evidence="5 6">JEL800</strain>
    </source>
</reference>
<dbReference type="InterPro" id="IPR036322">
    <property type="entry name" value="WD40_repeat_dom_sf"/>
</dbReference>
<evidence type="ECO:0000256" key="2">
    <source>
        <dbReference type="ARBA" id="ARBA00022737"/>
    </source>
</evidence>
<protein>
    <submittedName>
        <fullName evidence="5">WD40 repeat-like protein</fullName>
    </submittedName>
</protein>
<evidence type="ECO:0000256" key="1">
    <source>
        <dbReference type="ARBA" id="ARBA00022574"/>
    </source>
</evidence>
<name>A0A1Y2C9A6_9FUNG</name>
<feature type="compositionally biased region" description="Acidic residues" evidence="4">
    <location>
        <begin position="424"/>
        <end position="456"/>
    </location>
</feature>
<dbReference type="EMBL" id="MCGO01000024">
    <property type="protein sequence ID" value="ORY43622.1"/>
    <property type="molecule type" value="Genomic_DNA"/>
</dbReference>